<protein>
    <recommendedName>
        <fullName evidence="3">histidine kinase</fullName>
        <ecNumber evidence="3">2.7.13.3</ecNumber>
    </recommendedName>
</protein>
<dbReference type="PRINTS" id="PR00344">
    <property type="entry name" value="BCTRLSENSOR"/>
</dbReference>
<evidence type="ECO:0000256" key="9">
    <source>
        <dbReference type="ARBA" id="ARBA00022741"/>
    </source>
</evidence>
<dbReference type="SMART" id="SM00388">
    <property type="entry name" value="HisKA"/>
    <property type="match status" value="1"/>
</dbReference>
<dbReference type="SUPFAM" id="SSF47384">
    <property type="entry name" value="Homodimeric domain of signal transducing histidine kinase"/>
    <property type="match status" value="1"/>
</dbReference>
<keyword evidence="12 15" id="KW-1133">Transmembrane helix</keyword>
<dbReference type="InterPro" id="IPR003594">
    <property type="entry name" value="HATPase_dom"/>
</dbReference>
<dbReference type="Pfam" id="PF00512">
    <property type="entry name" value="HisKA"/>
    <property type="match status" value="1"/>
</dbReference>
<dbReference type="SUPFAM" id="SSF158472">
    <property type="entry name" value="HAMP domain-like"/>
    <property type="match status" value="1"/>
</dbReference>
<dbReference type="AlphaFoldDB" id="A0A1X7AI65"/>
<keyword evidence="7 18" id="KW-0808">Transferase</keyword>
<dbReference type="PROSITE" id="PS50885">
    <property type="entry name" value="HAMP"/>
    <property type="match status" value="1"/>
</dbReference>
<dbReference type="PANTHER" id="PTHR44936:SF5">
    <property type="entry name" value="SENSOR HISTIDINE KINASE ENVZ"/>
    <property type="match status" value="1"/>
</dbReference>
<keyword evidence="6" id="KW-0597">Phosphoprotein</keyword>
<accession>A0A1X7AI65</accession>
<keyword evidence="13" id="KW-0902">Two-component regulatory system</keyword>
<dbReference type="SMART" id="SM00304">
    <property type="entry name" value="HAMP"/>
    <property type="match status" value="1"/>
</dbReference>
<sequence>MRKFSLRRIPLLPRSMTAQMVLVVLLALLVAQIITAIILFDAHKANFYHSAQGQAIQRTVLLAQKLSKSPAILHGAMVDAASTPLSRYSITLRPVLKDRGSFHEWRGGISRRIEKFLGPGFHDKVRIQITTHERRKTWDEVCTINPLTNEESCRPIPRKRGNEQDTEFTAMSIQLPDKTWLNLVAEAPAMEPLAARQTIIFLIVASGLVLVAMTIMVRRITRPLRAMSIASNRLGRGEDVEPLPEEGPDDVRRATRAFNRMNLRLKRFVEDRTNMLAAITHDLRTPITTLRLRVELLDDSVEQQQLLATLDEMQHMVEATLTFARENADKEPSKKVNLDALLDSTCEDLVEIGLDVSYEEGPDIVTICRPLSLRRALRNLIENAVKYGQRAHVSLGRDSQNILITIDDDGPGMDEKDMDRVFEPFVRLEDSRCRETGGIGLGMAIARNIIHAHGGDIALSNREEGGLRITISLPA</sequence>
<evidence type="ECO:0000256" key="11">
    <source>
        <dbReference type="ARBA" id="ARBA00022840"/>
    </source>
</evidence>
<evidence type="ECO:0000259" key="17">
    <source>
        <dbReference type="PROSITE" id="PS50885"/>
    </source>
</evidence>
<dbReference type="RefSeq" id="WP_165767145.1">
    <property type="nucleotide sequence ID" value="NZ_CBCSCN010000001.1"/>
</dbReference>
<evidence type="ECO:0000313" key="19">
    <source>
        <dbReference type="Proteomes" id="UP000196573"/>
    </source>
</evidence>
<evidence type="ECO:0000256" key="5">
    <source>
        <dbReference type="ARBA" id="ARBA00022519"/>
    </source>
</evidence>
<dbReference type="Pfam" id="PF02518">
    <property type="entry name" value="HATPase_c"/>
    <property type="match status" value="1"/>
</dbReference>
<dbReference type="Proteomes" id="UP000196573">
    <property type="component" value="Unassembled WGS sequence"/>
</dbReference>
<dbReference type="Gene3D" id="1.10.287.130">
    <property type="match status" value="1"/>
</dbReference>
<dbReference type="EC" id="2.7.13.3" evidence="3"/>
<keyword evidence="9" id="KW-0547">Nucleotide-binding</keyword>
<comment type="catalytic activity">
    <reaction evidence="1">
        <text>ATP + protein L-histidine = ADP + protein N-phospho-L-histidine.</text>
        <dbReference type="EC" id="2.7.13.3"/>
    </reaction>
</comment>
<evidence type="ECO:0000256" key="13">
    <source>
        <dbReference type="ARBA" id="ARBA00023012"/>
    </source>
</evidence>
<gene>
    <name evidence="18" type="primary">envZ_1</name>
    <name evidence="18" type="ORF">EHSB41UT_00835</name>
</gene>
<evidence type="ECO:0000256" key="10">
    <source>
        <dbReference type="ARBA" id="ARBA00022777"/>
    </source>
</evidence>
<dbReference type="GO" id="GO:0000155">
    <property type="term" value="F:phosphorelay sensor kinase activity"/>
    <property type="evidence" value="ECO:0007669"/>
    <property type="project" value="InterPro"/>
</dbReference>
<keyword evidence="4" id="KW-1003">Cell membrane</keyword>
<evidence type="ECO:0000256" key="14">
    <source>
        <dbReference type="ARBA" id="ARBA00023136"/>
    </source>
</evidence>
<dbReference type="InterPro" id="IPR036097">
    <property type="entry name" value="HisK_dim/P_sf"/>
</dbReference>
<evidence type="ECO:0000256" key="4">
    <source>
        <dbReference type="ARBA" id="ARBA00022475"/>
    </source>
</evidence>
<dbReference type="CDD" id="cd00082">
    <property type="entry name" value="HisKA"/>
    <property type="match status" value="1"/>
</dbReference>
<evidence type="ECO:0000256" key="2">
    <source>
        <dbReference type="ARBA" id="ARBA00004429"/>
    </source>
</evidence>
<keyword evidence="8 15" id="KW-0812">Transmembrane</keyword>
<dbReference type="EMBL" id="FWPT01000002">
    <property type="protein sequence ID" value="SMA38130.1"/>
    <property type="molecule type" value="Genomic_DNA"/>
</dbReference>
<dbReference type="InterPro" id="IPR050980">
    <property type="entry name" value="2C_sensor_his_kinase"/>
</dbReference>
<evidence type="ECO:0000256" key="6">
    <source>
        <dbReference type="ARBA" id="ARBA00022553"/>
    </source>
</evidence>
<feature type="transmembrane region" description="Helical" evidence="15">
    <location>
        <begin position="199"/>
        <end position="217"/>
    </location>
</feature>
<evidence type="ECO:0000313" key="18">
    <source>
        <dbReference type="EMBL" id="SMA38130.1"/>
    </source>
</evidence>
<dbReference type="InterPro" id="IPR003661">
    <property type="entry name" value="HisK_dim/P_dom"/>
</dbReference>
<dbReference type="GO" id="GO:0005886">
    <property type="term" value="C:plasma membrane"/>
    <property type="evidence" value="ECO:0007669"/>
    <property type="project" value="UniProtKB-SubCell"/>
</dbReference>
<dbReference type="GO" id="GO:0005524">
    <property type="term" value="F:ATP binding"/>
    <property type="evidence" value="ECO:0007669"/>
    <property type="project" value="UniProtKB-KW"/>
</dbReference>
<dbReference type="InterPro" id="IPR003660">
    <property type="entry name" value="HAMP_dom"/>
</dbReference>
<proteinExistence type="predicted"/>
<dbReference type="InterPro" id="IPR004358">
    <property type="entry name" value="Sig_transdc_His_kin-like_C"/>
</dbReference>
<dbReference type="Pfam" id="PF00672">
    <property type="entry name" value="HAMP"/>
    <property type="match status" value="1"/>
</dbReference>
<dbReference type="InterPro" id="IPR005467">
    <property type="entry name" value="His_kinase_dom"/>
</dbReference>
<evidence type="ECO:0000256" key="12">
    <source>
        <dbReference type="ARBA" id="ARBA00022989"/>
    </source>
</evidence>
<keyword evidence="11" id="KW-0067">ATP-binding</keyword>
<keyword evidence="19" id="KW-1185">Reference proteome</keyword>
<evidence type="ECO:0000256" key="3">
    <source>
        <dbReference type="ARBA" id="ARBA00012438"/>
    </source>
</evidence>
<keyword evidence="5" id="KW-0997">Cell inner membrane</keyword>
<keyword evidence="14 15" id="KW-0472">Membrane</keyword>
<dbReference type="SUPFAM" id="SSF55874">
    <property type="entry name" value="ATPase domain of HSP90 chaperone/DNA topoisomerase II/histidine kinase"/>
    <property type="match status" value="1"/>
</dbReference>
<dbReference type="CDD" id="cd06225">
    <property type="entry name" value="HAMP"/>
    <property type="match status" value="1"/>
</dbReference>
<dbReference type="Gene3D" id="1.10.8.500">
    <property type="entry name" value="HAMP domain in histidine kinase"/>
    <property type="match status" value="1"/>
</dbReference>
<evidence type="ECO:0000256" key="8">
    <source>
        <dbReference type="ARBA" id="ARBA00022692"/>
    </source>
</evidence>
<evidence type="ECO:0000256" key="7">
    <source>
        <dbReference type="ARBA" id="ARBA00022679"/>
    </source>
</evidence>
<dbReference type="PANTHER" id="PTHR44936">
    <property type="entry name" value="SENSOR PROTEIN CREC"/>
    <property type="match status" value="1"/>
</dbReference>
<dbReference type="PROSITE" id="PS50109">
    <property type="entry name" value="HIS_KIN"/>
    <property type="match status" value="1"/>
</dbReference>
<evidence type="ECO:0000256" key="15">
    <source>
        <dbReference type="SAM" id="Phobius"/>
    </source>
</evidence>
<organism evidence="18 19">
    <name type="scientific">Parendozoicomonas haliclonae</name>
    <dbReference type="NCBI Taxonomy" id="1960125"/>
    <lineage>
        <taxon>Bacteria</taxon>
        <taxon>Pseudomonadati</taxon>
        <taxon>Pseudomonadota</taxon>
        <taxon>Gammaproteobacteria</taxon>
        <taxon>Oceanospirillales</taxon>
        <taxon>Endozoicomonadaceae</taxon>
        <taxon>Parendozoicomonas</taxon>
    </lineage>
</organism>
<evidence type="ECO:0000259" key="16">
    <source>
        <dbReference type="PROSITE" id="PS50109"/>
    </source>
</evidence>
<reference evidence="18 19" key="1">
    <citation type="submission" date="2017-03" db="EMBL/GenBank/DDBJ databases">
        <authorList>
            <person name="Afonso C.L."/>
            <person name="Miller P.J."/>
            <person name="Scott M.A."/>
            <person name="Spackman E."/>
            <person name="Goraichik I."/>
            <person name="Dimitrov K.M."/>
            <person name="Suarez D.L."/>
            <person name="Swayne D.E."/>
        </authorList>
    </citation>
    <scope>NUCLEOTIDE SEQUENCE [LARGE SCALE GENOMIC DNA]</scope>
    <source>
        <strain evidence="18">SB41UT1</strain>
    </source>
</reference>
<dbReference type="InterPro" id="IPR036890">
    <property type="entry name" value="HATPase_C_sf"/>
</dbReference>
<dbReference type="SMART" id="SM00387">
    <property type="entry name" value="HATPase_c"/>
    <property type="match status" value="1"/>
</dbReference>
<name>A0A1X7AI65_9GAMM</name>
<evidence type="ECO:0000256" key="1">
    <source>
        <dbReference type="ARBA" id="ARBA00000085"/>
    </source>
</evidence>
<dbReference type="Gene3D" id="3.30.565.10">
    <property type="entry name" value="Histidine kinase-like ATPase, C-terminal domain"/>
    <property type="match status" value="1"/>
</dbReference>
<feature type="domain" description="HAMP" evidence="17">
    <location>
        <begin position="218"/>
        <end position="270"/>
    </location>
</feature>
<comment type="subcellular location">
    <subcellularLocation>
        <location evidence="2">Cell inner membrane</location>
        <topology evidence="2">Multi-pass membrane protein</topology>
    </subcellularLocation>
</comment>
<feature type="domain" description="Histidine kinase" evidence="16">
    <location>
        <begin position="278"/>
        <end position="475"/>
    </location>
</feature>
<keyword evidence="10" id="KW-0418">Kinase</keyword>